<evidence type="ECO:0000256" key="11">
    <source>
        <dbReference type="SAM" id="Coils"/>
    </source>
</evidence>
<dbReference type="AlphaFoldDB" id="A0A857C6Y6"/>
<organism evidence="13 14">
    <name type="scientific">Stappia indica</name>
    <dbReference type="NCBI Taxonomy" id="538381"/>
    <lineage>
        <taxon>Bacteria</taxon>
        <taxon>Pseudomonadati</taxon>
        <taxon>Pseudomonadota</taxon>
        <taxon>Alphaproteobacteria</taxon>
        <taxon>Hyphomicrobiales</taxon>
        <taxon>Stappiaceae</taxon>
        <taxon>Stappia</taxon>
    </lineage>
</organism>
<dbReference type="GO" id="GO:0071973">
    <property type="term" value="P:bacterial-type flagellum-dependent cell motility"/>
    <property type="evidence" value="ECO:0007669"/>
    <property type="project" value="InterPro"/>
</dbReference>
<dbReference type="RefSeq" id="WP_158193759.1">
    <property type="nucleotide sequence ID" value="NZ_CP046908.1"/>
</dbReference>
<dbReference type="GO" id="GO:0005886">
    <property type="term" value="C:plasma membrane"/>
    <property type="evidence" value="ECO:0007669"/>
    <property type="project" value="UniProtKB-SubCell"/>
</dbReference>
<evidence type="ECO:0000256" key="6">
    <source>
        <dbReference type="ARBA" id="ARBA00022500"/>
    </source>
</evidence>
<evidence type="ECO:0000256" key="1">
    <source>
        <dbReference type="ARBA" id="ARBA00004413"/>
    </source>
</evidence>
<dbReference type="NCBIfam" id="TIGR02473">
    <property type="entry name" value="flagell_FliJ"/>
    <property type="match status" value="1"/>
</dbReference>
<protein>
    <recommendedName>
        <fullName evidence="3">Flagellar FliJ protein</fullName>
    </recommendedName>
</protein>
<comment type="similarity">
    <text evidence="2">Belongs to the FliJ family.</text>
</comment>
<evidence type="ECO:0000256" key="5">
    <source>
        <dbReference type="ARBA" id="ARBA00022475"/>
    </source>
</evidence>
<feature type="region of interest" description="Disordered" evidence="12">
    <location>
        <begin position="112"/>
        <end position="136"/>
    </location>
</feature>
<dbReference type="Pfam" id="PF02050">
    <property type="entry name" value="FliJ"/>
    <property type="match status" value="1"/>
</dbReference>
<keyword evidence="13" id="KW-0966">Cell projection</keyword>
<keyword evidence="6" id="KW-0145">Chemotaxis</keyword>
<keyword evidence="13" id="KW-0282">Flagellum</keyword>
<gene>
    <name evidence="13" type="primary">fliJ</name>
    <name evidence="13" type="ORF">GH266_09860</name>
</gene>
<keyword evidence="8" id="KW-0653">Protein transport</keyword>
<evidence type="ECO:0000256" key="10">
    <source>
        <dbReference type="ARBA" id="ARBA00023225"/>
    </source>
</evidence>
<comment type="subcellular location">
    <subcellularLocation>
        <location evidence="1">Cell membrane</location>
        <topology evidence="1">Peripheral membrane protein</topology>
        <orientation evidence="1">Cytoplasmic side</orientation>
    </subcellularLocation>
</comment>
<keyword evidence="10" id="KW-1006">Bacterial flagellum protein export</keyword>
<dbReference type="EMBL" id="CP046908">
    <property type="protein sequence ID" value="QGZ34796.1"/>
    <property type="molecule type" value="Genomic_DNA"/>
</dbReference>
<feature type="coiled-coil region" evidence="11">
    <location>
        <begin position="22"/>
        <end position="105"/>
    </location>
</feature>
<keyword evidence="13" id="KW-0969">Cilium</keyword>
<evidence type="ECO:0000256" key="8">
    <source>
        <dbReference type="ARBA" id="ARBA00022927"/>
    </source>
</evidence>
<evidence type="ECO:0000256" key="12">
    <source>
        <dbReference type="SAM" id="MobiDB-lite"/>
    </source>
</evidence>
<evidence type="ECO:0000256" key="4">
    <source>
        <dbReference type="ARBA" id="ARBA00022448"/>
    </source>
</evidence>
<dbReference type="GO" id="GO:0015031">
    <property type="term" value="P:protein transport"/>
    <property type="evidence" value="ECO:0007669"/>
    <property type="project" value="UniProtKB-KW"/>
</dbReference>
<accession>A0A857C6Y6</accession>
<evidence type="ECO:0000256" key="9">
    <source>
        <dbReference type="ARBA" id="ARBA00023136"/>
    </source>
</evidence>
<dbReference type="Gene3D" id="1.10.287.1700">
    <property type="match status" value="1"/>
</dbReference>
<keyword evidence="9" id="KW-0472">Membrane</keyword>
<evidence type="ECO:0000313" key="14">
    <source>
        <dbReference type="Proteomes" id="UP000435648"/>
    </source>
</evidence>
<evidence type="ECO:0000256" key="7">
    <source>
        <dbReference type="ARBA" id="ARBA00022795"/>
    </source>
</evidence>
<dbReference type="Proteomes" id="UP000435648">
    <property type="component" value="Chromosome"/>
</dbReference>
<evidence type="ECO:0000256" key="3">
    <source>
        <dbReference type="ARBA" id="ARBA00020392"/>
    </source>
</evidence>
<keyword evidence="5" id="KW-1003">Cell membrane</keyword>
<keyword evidence="11" id="KW-0175">Coiled coil</keyword>
<dbReference type="InterPro" id="IPR053716">
    <property type="entry name" value="Flag_assembly_chemotaxis_eff"/>
</dbReference>
<reference evidence="13 14" key="1">
    <citation type="submission" date="2019-12" db="EMBL/GenBank/DDBJ databases">
        <title>The genome of Stappia indica PHM037.</title>
        <authorList>
            <person name="Kacar D."/>
            <person name="Galan B."/>
            <person name="Canedo L."/>
            <person name="Rodriguez P."/>
            <person name="de la Calle F."/>
            <person name="Garcia J.L."/>
        </authorList>
    </citation>
    <scope>NUCLEOTIDE SEQUENCE [LARGE SCALE GENOMIC DNA]</scope>
    <source>
        <strain evidence="13 14">PHM037</strain>
    </source>
</reference>
<dbReference type="OrthoDB" id="7871364at2"/>
<dbReference type="GO" id="GO:0006935">
    <property type="term" value="P:chemotaxis"/>
    <property type="evidence" value="ECO:0007669"/>
    <property type="project" value="UniProtKB-KW"/>
</dbReference>
<dbReference type="GO" id="GO:0044781">
    <property type="term" value="P:bacterial-type flagellum organization"/>
    <property type="evidence" value="ECO:0007669"/>
    <property type="project" value="UniProtKB-KW"/>
</dbReference>
<evidence type="ECO:0000313" key="13">
    <source>
        <dbReference type="EMBL" id="QGZ34796.1"/>
    </source>
</evidence>
<sequence>MKSRESLIRLKQFQVDERRRQLAQIESMVDEFKRMARELDDQILAEQERVGITDVGHFAYPTFAKAAAQRRDNLLNSAEELNGQLEAAREDLREALEELKKFELLEERDQIRERQERDAAEQEDLDEVASRRKTRI</sequence>
<evidence type="ECO:0000256" key="2">
    <source>
        <dbReference type="ARBA" id="ARBA00010004"/>
    </source>
</evidence>
<keyword evidence="4" id="KW-0813">Transport</keyword>
<dbReference type="KEGG" id="siw:GH266_09860"/>
<keyword evidence="7" id="KW-1005">Bacterial flagellum biogenesis</keyword>
<dbReference type="InterPro" id="IPR012823">
    <property type="entry name" value="Flagell_FliJ"/>
</dbReference>
<name>A0A857C6Y6_9HYPH</name>
<proteinExistence type="inferred from homology"/>
<dbReference type="GO" id="GO:0009288">
    <property type="term" value="C:bacterial-type flagellum"/>
    <property type="evidence" value="ECO:0007669"/>
    <property type="project" value="InterPro"/>
</dbReference>